<dbReference type="EMBL" id="CAJVPY010006864">
    <property type="protein sequence ID" value="CAG8670883.1"/>
    <property type="molecule type" value="Genomic_DNA"/>
</dbReference>
<name>A0A9N9E9Q1_9GLOM</name>
<evidence type="ECO:0000313" key="2">
    <source>
        <dbReference type="Proteomes" id="UP000789405"/>
    </source>
</evidence>
<organism evidence="1 2">
    <name type="scientific">Dentiscutata erythropus</name>
    <dbReference type="NCBI Taxonomy" id="1348616"/>
    <lineage>
        <taxon>Eukaryota</taxon>
        <taxon>Fungi</taxon>
        <taxon>Fungi incertae sedis</taxon>
        <taxon>Mucoromycota</taxon>
        <taxon>Glomeromycotina</taxon>
        <taxon>Glomeromycetes</taxon>
        <taxon>Diversisporales</taxon>
        <taxon>Gigasporaceae</taxon>
        <taxon>Dentiscutata</taxon>
    </lineage>
</organism>
<dbReference type="AlphaFoldDB" id="A0A9N9E9Q1"/>
<keyword evidence="2" id="KW-1185">Reference proteome</keyword>
<gene>
    <name evidence="1" type="ORF">DERYTH_LOCUS11233</name>
</gene>
<sequence>KAFSRTFLRNNTKQKNKDEFEAVVFVKDPTTFSNNLAEKFNFSTSTRKKCKFGYFGVYNSPYTSV</sequence>
<dbReference type="Proteomes" id="UP000789405">
    <property type="component" value="Unassembled WGS sequence"/>
</dbReference>
<accession>A0A9N9E9Q1</accession>
<reference evidence="1" key="1">
    <citation type="submission" date="2021-06" db="EMBL/GenBank/DDBJ databases">
        <authorList>
            <person name="Kallberg Y."/>
            <person name="Tangrot J."/>
            <person name="Rosling A."/>
        </authorList>
    </citation>
    <scope>NUCLEOTIDE SEQUENCE</scope>
    <source>
        <strain evidence="1">MA453B</strain>
    </source>
</reference>
<protein>
    <submittedName>
        <fullName evidence="1">6799_t:CDS:1</fullName>
    </submittedName>
</protein>
<evidence type="ECO:0000313" key="1">
    <source>
        <dbReference type="EMBL" id="CAG8670883.1"/>
    </source>
</evidence>
<feature type="non-terminal residue" evidence="1">
    <location>
        <position position="1"/>
    </location>
</feature>
<comment type="caution">
    <text evidence="1">The sequence shown here is derived from an EMBL/GenBank/DDBJ whole genome shotgun (WGS) entry which is preliminary data.</text>
</comment>
<proteinExistence type="predicted"/>